<evidence type="ECO:0000313" key="7">
    <source>
        <dbReference type="Proteomes" id="UP000756710"/>
    </source>
</evidence>
<feature type="domain" description="Acetyl-coenzyme A synthetase N-terminal" evidence="4">
    <location>
        <begin position="43"/>
        <end position="98"/>
    </location>
</feature>
<feature type="domain" description="AMP-dependent synthetase/ligase" evidence="3">
    <location>
        <begin position="105"/>
        <end position="351"/>
    </location>
</feature>
<proteinExistence type="inferred from homology"/>
<dbReference type="PANTHER" id="PTHR42921:SF1">
    <property type="entry name" value="ACETOACETYL-COA SYNTHETASE"/>
    <property type="match status" value="1"/>
</dbReference>
<organism evidence="5">
    <name type="scientific">Streptomyces iranensis</name>
    <dbReference type="NCBI Taxonomy" id="576784"/>
    <lineage>
        <taxon>Bacteria</taxon>
        <taxon>Bacillati</taxon>
        <taxon>Actinomycetota</taxon>
        <taxon>Actinomycetes</taxon>
        <taxon>Kitasatosporales</taxon>
        <taxon>Streptomycetaceae</taxon>
        <taxon>Streptomyces</taxon>
        <taxon>Streptomyces violaceusniger group</taxon>
    </lineage>
</organism>
<sequence>MQTEHVPSRPHQPAGPSHPPPPSGIGRFAEWASARENRGFADYDELWRWSVGDVARFWEAVWEYYGIRSHAPYESVLVSAEMPGASWFPGARLNYAEHVLGDEDAPERVAIIARSQTVGPVEMTFGELRDAVARARTGLRRLGVGPGDRVAAYLPNIPETVVALLATASLGAIWTSCAPEFGTRGIVDRFAQVDPEVLLVVSGYHHGTKAIDRRQEVARIRAGLPSVRHVVHVPYGSEPLPDTMAWDELLVDSEPLTFVPVPFDHPLWILFSSGTTGLPKPIVHGHGGILLEQLKVHDLSFDVRPGDRFLWFTTTAWTMWNTLVSALLRRAAIVLFDGNPLWPDLGAQWELVLPQGRPPAGRAVRPVPPASARRHRFAPARRGVRLDPRTVRRRRHAQLDQRWNGRVRRVPGGQPLAGRGAG</sequence>
<dbReference type="EMBL" id="LK022848">
    <property type="protein sequence ID" value="CDR04353.1"/>
    <property type="molecule type" value="Genomic_DNA"/>
</dbReference>
<protein>
    <submittedName>
        <fullName evidence="5">Acetoacetyl-CoA synthase</fullName>
    </submittedName>
</protein>
<dbReference type="SUPFAM" id="SSF56801">
    <property type="entry name" value="Acetyl-CoA synthetase-like"/>
    <property type="match status" value="1"/>
</dbReference>
<evidence type="ECO:0000259" key="4">
    <source>
        <dbReference type="Pfam" id="PF16177"/>
    </source>
</evidence>
<evidence type="ECO:0000256" key="1">
    <source>
        <dbReference type="ARBA" id="ARBA00006432"/>
    </source>
</evidence>
<dbReference type="PROSITE" id="PS00455">
    <property type="entry name" value="AMP_BINDING"/>
    <property type="match status" value="1"/>
</dbReference>
<dbReference type="PANTHER" id="PTHR42921">
    <property type="entry name" value="ACETOACETYL-COA SYNTHETASE"/>
    <property type="match status" value="1"/>
</dbReference>
<dbReference type="Proteomes" id="UP000756710">
    <property type="component" value="Unassembled WGS sequence"/>
</dbReference>
<evidence type="ECO:0000313" key="6">
    <source>
        <dbReference type="EMBL" id="MBP2062604.1"/>
    </source>
</evidence>
<evidence type="ECO:0000259" key="3">
    <source>
        <dbReference type="Pfam" id="PF00501"/>
    </source>
</evidence>
<dbReference type="Gene3D" id="3.40.50.12780">
    <property type="entry name" value="N-terminal domain of ligase-like"/>
    <property type="match status" value="1"/>
</dbReference>
<dbReference type="InterPro" id="IPR000873">
    <property type="entry name" value="AMP-dep_synth/lig_dom"/>
</dbReference>
<dbReference type="AlphaFoldDB" id="A0A060ZFW8"/>
<dbReference type="InterPro" id="IPR042099">
    <property type="entry name" value="ANL_N_sf"/>
</dbReference>
<keyword evidence="7" id="KW-1185">Reference proteome</keyword>
<evidence type="ECO:0000313" key="5">
    <source>
        <dbReference type="EMBL" id="CDR04353.1"/>
    </source>
</evidence>
<accession>A0A060ZFW8</accession>
<evidence type="ECO:0000256" key="2">
    <source>
        <dbReference type="SAM" id="MobiDB-lite"/>
    </source>
</evidence>
<dbReference type="InterPro" id="IPR032387">
    <property type="entry name" value="ACAS_N"/>
</dbReference>
<reference evidence="6 7" key="2">
    <citation type="submission" date="2021-03" db="EMBL/GenBank/DDBJ databases">
        <title>Genomic Encyclopedia of Type Strains, Phase IV (KMG-IV): sequencing the most valuable type-strain genomes for metagenomic binning, comparative biology and taxonomic classification.</title>
        <authorList>
            <person name="Goeker M."/>
        </authorList>
    </citation>
    <scope>NUCLEOTIDE SEQUENCE [LARGE SCALE GENOMIC DNA]</scope>
    <source>
        <strain evidence="6 7">DSM 41954</strain>
    </source>
</reference>
<dbReference type="InterPro" id="IPR020845">
    <property type="entry name" value="AMP-binding_CS"/>
</dbReference>
<dbReference type="EMBL" id="JAGGLR010000009">
    <property type="protein sequence ID" value="MBP2062604.1"/>
    <property type="molecule type" value="Genomic_DNA"/>
</dbReference>
<dbReference type="GO" id="GO:0030729">
    <property type="term" value="F:acetoacetate-CoA ligase activity"/>
    <property type="evidence" value="ECO:0007669"/>
    <property type="project" value="TreeGrafter"/>
</dbReference>
<reference evidence="5" key="1">
    <citation type="submission" date="2014-05" db="EMBL/GenBank/DDBJ databases">
        <authorList>
            <person name="Horn Fabian"/>
        </authorList>
    </citation>
    <scope>NUCLEOTIDE SEQUENCE</scope>
</reference>
<dbReference type="HOGENOM" id="CLU_000022_3_3_11"/>
<feature type="region of interest" description="Disordered" evidence="2">
    <location>
        <begin position="1"/>
        <end position="25"/>
    </location>
</feature>
<dbReference type="Pfam" id="PF00501">
    <property type="entry name" value="AMP-binding"/>
    <property type="match status" value="1"/>
</dbReference>
<dbReference type="RefSeq" id="WP_281062718.1">
    <property type="nucleotide sequence ID" value="NZ_BAABDR010000025.1"/>
</dbReference>
<dbReference type="Pfam" id="PF16177">
    <property type="entry name" value="ACAS_N"/>
    <property type="match status" value="1"/>
</dbReference>
<name>A0A060ZFW8_9ACTN</name>
<gene>
    <name evidence="6" type="ORF">J2Z30_003623</name>
    <name evidence="5" type="ORF">SIRAN1615</name>
</gene>
<comment type="similarity">
    <text evidence="1">Belongs to the ATP-dependent AMP-binding enzyme family.</text>
</comment>